<dbReference type="AlphaFoldDB" id="A0A5N6NKZ9"/>
<sequence>MTTTIAPPHHLLADSTTETTATVVYEGTTGAYLNARNTTLEHFWANPSEIVSFLVGLYRYNKGYVRKRLTSVRAPVGDTDPFPVEVGRCQGEIQSLLKVSLVEFIDPSEVAVFLILRAGLALAEHASSILPTTKAYH</sequence>
<evidence type="ECO:0000313" key="1">
    <source>
        <dbReference type="EMBL" id="KAD4981829.1"/>
    </source>
</evidence>
<reference evidence="1 2" key="1">
    <citation type="submission" date="2019-05" db="EMBL/GenBank/DDBJ databases">
        <title>Mikania micrantha, genome provides insights into the molecular mechanism of rapid growth.</title>
        <authorList>
            <person name="Liu B."/>
        </authorList>
    </citation>
    <scope>NUCLEOTIDE SEQUENCE [LARGE SCALE GENOMIC DNA]</scope>
    <source>
        <strain evidence="1">NLD-2019</strain>
        <tissue evidence="1">Leaf</tissue>
    </source>
</reference>
<accession>A0A5N6NKZ9</accession>
<comment type="caution">
    <text evidence="1">The sequence shown here is derived from an EMBL/GenBank/DDBJ whole genome shotgun (WGS) entry which is preliminary data.</text>
</comment>
<dbReference type="Proteomes" id="UP000326396">
    <property type="component" value="Linkage Group LG18"/>
</dbReference>
<gene>
    <name evidence="1" type="ORF">E3N88_18500</name>
</gene>
<keyword evidence="2" id="KW-1185">Reference proteome</keyword>
<dbReference type="OrthoDB" id="106623at2759"/>
<proteinExistence type="predicted"/>
<name>A0A5N6NKZ9_9ASTR</name>
<dbReference type="EMBL" id="SZYD01000010">
    <property type="protein sequence ID" value="KAD4981829.1"/>
    <property type="molecule type" value="Genomic_DNA"/>
</dbReference>
<organism evidence="1 2">
    <name type="scientific">Mikania micrantha</name>
    <name type="common">bitter vine</name>
    <dbReference type="NCBI Taxonomy" id="192012"/>
    <lineage>
        <taxon>Eukaryota</taxon>
        <taxon>Viridiplantae</taxon>
        <taxon>Streptophyta</taxon>
        <taxon>Embryophyta</taxon>
        <taxon>Tracheophyta</taxon>
        <taxon>Spermatophyta</taxon>
        <taxon>Magnoliopsida</taxon>
        <taxon>eudicotyledons</taxon>
        <taxon>Gunneridae</taxon>
        <taxon>Pentapetalae</taxon>
        <taxon>asterids</taxon>
        <taxon>campanulids</taxon>
        <taxon>Asterales</taxon>
        <taxon>Asteraceae</taxon>
        <taxon>Asteroideae</taxon>
        <taxon>Heliantheae alliance</taxon>
        <taxon>Eupatorieae</taxon>
        <taxon>Mikania</taxon>
    </lineage>
</organism>
<protein>
    <submittedName>
        <fullName evidence="1">Uncharacterized protein</fullName>
    </submittedName>
</protein>
<evidence type="ECO:0000313" key="2">
    <source>
        <dbReference type="Proteomes" id="UP000326396"/>
    </source>
</evidence>